<dbReference type="OrthoDB" id="4968020at2759"/>
<dbReference type="EMBL" id="JAGPXF010000007">
    <property type="protein sequence ID" value="KAH7236675.1"/>
    <property type="molecule type" value="Genomic_DNA"/>
</dbReference>
<dbReference type="Pfam" id="PF06985">
    <property type="entry name" value="HET"/>
    <property type="match status" value="1"/>
</dbReference>
<organism evidence="2 3">
    <name type="scientific">Fusarium tricinctum</name>
    <dbReference type="NCBI Taxonomy" id="61284"/>
    <lineage>
        <taxon>Eukaryota</taxon>
        <taxon>Fungi</taxon>
        <taxon>Dikarya</taxon>
        <taxon>Ascomycota</taxon>
        <taxon>Pezizomycotina</taxon>
        <taxon>Sordariomycetes</taxon>
        <taxon>Hypocreomycetidae</taxon>
        <taxon>Hypocreales</taxon>
        <taxon>Nectriaceae</taxon>
        <taxon>Fusarium</taxon>
        <taxon>Fusarium tricinctum species complex</taxon>
    </lineage>
</organism>
<reference evidence="2" key="1">
    <citation type="journal article" date="2021" name="Nat. Commun.">
        <title>Genetic determinants of endophytism in the Arabidopsis root mycobiome.</title>
        <authorList>
            <person name="Mesny F."/>
            <person name="Miyauchi S."/>
            <person name="Thiergart T."/>
            <person name="Pickel B."/>
            <person name="Atanasova L."/>
            <person name="Karlsson M."/>
            <person name="Huettel B."/>
            <person name="Barry K.W."/>
            <person name="Haridas S."/>
            <person name="Chen C."/>
            <person name="Bauer D."/>
            <person name="Andreopoulos W."/>
            <person name="Pangilinan J."/>
            <person name="LaButti K."/>
            <person name="Riley R."/>
            <person name="Lipzen A."/>
            <person name="Clum A."/>
            <person name="Drula E."/>
            <person name="Henrissat B."/>
            <person name="Kohler A."/>
            <person name="Grigoriev I.V."/>
            <person name="Martin F.M."/>
            <person name="Hacquard S."/>
        </authorList>
    </citation>
    <scope>NUCLEOTIDE SEQUENCE</scope>
    <source>
        <strain evidence="2">MPI-SDFR-AT-0068</strain>
    </source>
</reference>
<evidence type="ECO:0000259" key="1">
    <source>
        <dbReference type="Pfam" id="PF06985"/>
    </source>
</evidence>
<keyword evidence="3" id="KW-1185">Reference proteome</keyword>
<feature type="domain" description="Heterokaryon incompatibility" evidence="1">
    <location>
        <begin position="52"/>
        <end position="211"/>
    </location>
</feature>
<dbReference type="PANTHER" id="PTHR24148">
    <property type="entry name" value="ANKYRIN REPEAT DOMAIN-CONTAINING PROTEIN 39 HOMOLOG-RELATED"/>
    <property type="match status" value="1"/>
</dbReference>
<name>A0A8K0RTC1_9HYPO</name>
<comment type="caution">
    <text evidence="2">The sequence shown here is derived from an EMBL/GenBank/DDBJ whole genome shotgun (WGS) entry which is preliminary data.</text>
</comment>
<dbReference type="InterPro" id="IPR010730">
    <property type="entry name" value="HET"/>
</dbReference>
<protein>
    <submittedName>
        <fullName evidence="2">Heterokaryon incompatibility protein-domain-containing protein</fullName>
    </submittedName>
</protein>
<gene>
    <name evidence="2" type="ORF">BKA59DRAFT_312287</name>
</gene>
<accession>A0A8K0RTC1</accession>
<proteinExistence type="predicted"/>
<dbReference type="Proteomes" id="UP000813427">
    <property type="component" value="Unassembled WGS sequence"/>
</dbReference>
<dbReference type="PANTHER" id="PTHR24148:SF64">
    <property type="entry name" value="HETEROKARYON INCOMPATIBILITY DOMAIN-CONTAINING PROTEIN"/>
    <property type="match status" value="1"/>
</dbReference>
<evidence type="ECO:0000313" key="3">
    <source>
        <dbReference type="Proteomes" id="UP000813427"/>
    </source>
</evidence>
<dbReference type="AlphaFoldDB" id="A0A8K0RTC1"/>
<evidence type="ECO:0000313" key="2">
    <source>
        <dbReference type="EMBL" id="KAH7236675.1"/>
    </source>
</evidence>
<dbReference type="InterPro" id="IPR052895">
    <property type="entry name" value="HetReg/Transcr_Mod"/>
</dbReference>
<sequence>MSISTRLSSNHQPRVNQSHLEAWPRRLLDVASMTSYERQPGNKYNGIKEPPYNAVSYTWGRFEDRREAPIRIKGVTWKIPGIAKHHFTVNEFHQVLKTVAGSCHFVWVDVACIDQENEAVKMDEINHQAAIYQRAKEVYAWLTPWTTTEMHKAFYILEGFATQFAEAKLPDGNPRLLPFSSSVAIDLNAVHATLRAMKQHGWFTSLWTLQEAFLSRPFFLSKTAEACHYQACYQGQFFGGKFPVGVSFIAGHCRSIWETLRSDNSPQAVSICQDITDSGLLGMYFFKEPYLLYPAALRRYVSLPQDAVYAIMHVFGIRLPSVDDATQLLLRLAIYINQRDPVSYQIFLHEKWVNPLDAWRMSTKTHLPYQFFRSAITKSFCTIETYRGFRPEFAGRSTTLEDIWRYWTGVQQDRRNSRKIPYQPTVFLDASIASNCMSLELCDDPPAPEDPDLGRLDDTYTEKMRLQNLASVFPHPMESYRVLLLGSKEFASYKQQSPIVCQLEYHIGLIVRQEAPGEQEPWCRVGFCSWVKWSRKDPRLGIIGTPDRISTPYRSWPEIKCRIG</sequence>